<evidence type="ECO:0000313" key="2">
    <source>
        <dbReference type="EMBL" id="GIY55576.1"/>
    </source>
</evidence>
<feature type="transmembrane region" description="Helical" evidence="1">
    <location>
        <begin position="57"/>
        <end position="77"/>
    </location>
</feature>
<dbReference type="Proteomes" id="UP001054945">
    <property type="component" value="Unassembled WGS sequence"/>
</dbReference>
<sequence>MTPLSMQIRRAGNAVLESTHVTSFSKFLQPMPPSCVLRKLSSDGMQMERLGNGRSSHSSFTLIGEGFYLFIYSTFFFSRSTFKRLRLARVKGLKWIYKDILSFMGPHTFNEYVWYRFKLLLFAFLSTFSLPILWPFYFVF</sequence>
<dbReference type="AlphaFoldDB" id="A0AAV4UCY6"/>
<name>A0AAV4UCY6_CAEEX</name>
<keyword evidence="1" id="KW-0812">Transmembrane</keyword>
<gene>
    <name evidence="2" type="ORF">CEXT_505391</name>
</gene>
<keyword evidence="1" id="KW-0472">Membrane</keyword>
<reference evidence="2 3" key="1">
    <citation type="submission" date="2021-06" db="EMBL/GenBank/DDBJ databases">
        <title>Caerostris extrusa draft genome.</title>
        <authorList>
            <person name="Kono N."/>
            <person name="Arakawa K."/>
        </authorList>
    </citation>
    <scope>NUCLEOTIDE SEQUENCE [LARGE SCALE GENOMIC DNA]</scope>
</reference>
<keyword evidence="1" id="KW-1133">Transmembrane helix</keyword>
<keyword evidence="3" id="KW-1185">Reference proteome</keyword>
<dbReference type="EMBL" id="BPLR01012652">
    <property type="protein sequence ID" value="GIY55576.1"/>
    <property type="molecule type" value="Genomic_DNA"/>
</dbReference>
<feature type="transmembrane region" description="Helical" evidence="1">
    <location>
        <begin position="119"/>
        <end position="139"/>
    </location>
</feature>
<comment type="caution">
    <text evidence="2">The sequence shown here is derived from an EMBL/GenBank/DDBJ whole genome shotgun (WGS) entry which is preliminary data.</text>
</comment>
<accession>A0AAV4UCY6</accession>
<evidence type="ECO:0000256" key="1">
    <source>
        <dbReference type="SAM" id="Phobius"/>
    </source>
</evidence>
<protein>
    <submittedName>
        <fullName evidence="2">Uncharacterized protein</fullName>
    </submittedName>
</protein>
<proteinExistence type="predicted"/>
<evidence type="ECO:0000313" key="3">
    <source>
        <dbReference type="Proteomes" id="UP001054945"/>
    </source>
</evidence>
<organism evidence="2 3">
    <name type="scientific">Caerostris extrusa</name>
    <name type="common">Bark spider</name>
    <name type="synonym">Caerostris bankana</name>
    <dbReference type="NCBI Taxonomy" id="172846"/>
    <lineage>
        <taxon>Eukaryota</taxon>
        <taxon>Metazoa</taxon>
        <taxon>Ecdysozoa</taxon>
        <taxon>Arthropoda</taxon>
        <taxon>Chelicerata</taxon>
        <taxon>Arachnida</taxon>
        <taxon>Araneae</taxon>
        <taxon>Araneomorphae</taxon>
        <taxon>Entelegynae</taxon>
        <taxon>Araneoidea</taxon>
        <taxon>Araneidae</taxon>
        <taxon>Caerostris</taxon>
    </lineage>
</organism>